<sequence>MKNLTGVLAALLLASGIADAQSINIESAINTEVAVNVSQKTDIDVDTPVGFTQNLSQGDDDPMRSKTFTKTFAADNSDKIVLSNQYGSIQVKTWDRKEVKVDVDIKAYSNNEADVQALLDNIEIEAGKSGDQIVFKTKMEQRNGNWGNGSRNGRRWRREVKINYVVYMPAANALTMSQNYGDINMGDLGGALYVKVQYGNFTAQNLNNSNNYISVQYGKTNVQSVNKAIVKQQYGSGLTIGTANTIDIDAQYTAVNVTNIKGNAVIKQQYGSGLTVGSVENLDLDVQYANVNLNTIKGNAKIRQQYNNISISSVGSLDLNAQYTSASIGTLRGDGKFDMQYNKLSIDEVTNSCKSLTVDGGYLGISVNFNNSFNADFDVHTSYASFNYGDRVSARITDGGDRGSTTKNYTGKIGNGGGARVKVKSDYGSVSFK</sequence>
<evidence type="ECO:0008006" key="4">
    <source>
        <dbReference type="Google" id="ProtNLM"/>
    </source>
</evidence>
<evidence type="ECO:0000313" key="2">
    <source>
        <dbReference type="EMBL" id="ATP58265.1"/>
    </source>
</evidence>
<feature type="signal peptide" evidence="1">
    <location>
        <begin position="1"/>
        <end position="20"/>
    </location>
</feature>
<keyword evidence="3" id="KW-1185">Reference proteome</keyword>
<dbReference type="RefSeq" id="WP_099440168.1">
    <property type="nucleotide sequence ID" value="NZ_CP024091.1"/>
</dbReference>
<dbReference type="EMBL" id="CP024091">
    <property type="protein sequence ID" value="ATP58265.1"/>
    <property type="molecule type" value="Genomic_DNA"/>
</dbReference>
<feature type="chain" id="PRO_5013830578" description="Adhesin domain-containing protein" evidence="1">
    <location>
        <begin position="21"/>
        <end position="433"/>
    </location>
</feature>
<keyword evidence="1" id="KW-0732">Signal</keyword>
<protein>
    <recommendedName>
        <fullName evidence="4">Adhesin domain-containing protein</fullName>
    </recommendedName>
</protein>
<name>A0A2D1U9I1_9SPHI</name>
<dbReference type="Proteomes" id="UP000223749">
    <property type="component" value="Chromosome"/>
</dbReference>
<dbReference type="OrthoDB" id="1117657at2"/>
<dbReference type="AlphaFoldDB" id="A0A2D1U9I1"/>
<gene>
    <name evidence="2" type="ORF">CPT03_18250</name>
</gene>
<organism evidence="2 3">
    <name type="scientific">Pedobacter ginsengisoli</name>
    <dbReference type="NCBI Taxonomy" id="363852"/>
    <lineage>
        <taxon>Bacteria</taxon>
        <taxon>Pseudomonadati</taxon>
        <taxon>Bacteroidota</taxon>
        <taxon>Sphingobacteriia</taxon>
        <taxon>Sphingobacteriales</taxon>
        <taxon>Sphingobacteriaceae</taxon>
        <taxon>Pedobacter</taxon>
    </lineage>
</organism>
<proteinExistence type="predicted"/>
<accession>A0A2D1U9I1</accession>
<reference evidence="2 3" key="1">
    <citation type="submission" date="2017-10" db="EMBL/GenBank/DDBJ databases">
        <title>Whole genome of Pedobacter ginsengisoli T01R-27 isolated from tomato rhizosphere.</title>
        <authorList>
            <person name="Weon H.-Y."/>
            <person name="Lee S.A."/>
            <person name="Sang M.K."/>
            <person name="Song J."/>
        </authorList>
    </citation>
    <scope>NUCLEOTIDE SEQUENCE [LARGE SCALE GENOMIC DNA]</scope>
    <source>
        <strain evidence="2 3">T01R-27</strain>
    </source>
</reference>
<dbReference type="KEGG" id="pgs:CPT03_18250"/>
<evidence type="ECO:0000313" key="3">
    <source>
        <dbReference type="Proteomes" id="UP000223749"/>
    </source>
</evidence>
<evidence type="ECO:0000256" key="1">
    <source>
        <dbReference type="SAM" id="SignalP"/>
    </source>
</evidence>